<evidence type="ECO:0000256" key="2">
    <source>
        <dbReference type="SAM" id="MobiDB-lite"/>
    </source>
</evidence>
<sequence>MSSATPTPQDSGLPAPATPYKSSPLAPNTSSSSKPTILHLGDDIRWNHELYTELNNKFNIVRTYSMGREDFKKALQEKRWGDFVGMYRPFWNTGGEMGNWDKELIDLLPQSCKIYASAGAGFDWVDVQYLATHGTIYCNSASACTESVADAAIVLILSCYRAITWSFLAARSGDPDQFRNANQNIAAVTHNPNGSTLGIVGLGRIGKGASTARMLEYLKEDGWHVIGETVPREEYDELHYFDKHIDSCRKVVKHDVKEEWQSCPCPRLCLTATYESALSTVLVDAGVTEALNIIIWSHAYSLLPYSTFILKRSFLLESAVKGSPRRLGRVLKMKKKIFDLETEPVDIRDAQNRYPATTLPSEPCGQLVSCVDHGHRRIGDKYTWTITLNTDGIRQPTKSTIPTTYASFRIKPILFLLPGEDNHGRLRHTPSHYRVFINLIAAPCLKHEYFVDPTDYGNPAHIIVPWRYGDISFAQLEALEDEEKPPGWTTNDLPSLRHGWEKFGCEVPVGWKWYDDEIEGLLRARWDGDSQLDGAVHAD</sequence>
<keyword evidence="5" id="KW-1185">Reference proteome</keyword>
<evidence type="ECO:0000313" key="5">
    <source>
        <dbReference type="Proteomes" id="UP000676310"/>
    </source>
</evidence>
<dbReference type="GO" id="GO:0030267">
    <property type="term" value="F:glyoxylate reductase (NADPH) activity"/>
    <property type="evidence" value="ECO:0007669"/>
    <property type="project" value="TreeGrafter"/>
</dbReference>
<dbReference type="GO" id="GO:0016618">
    <property type="term" value="F:hydroxypyruvate reductase [NAD(P)H] activity"/>
    <property type="evidence" value="ECO:0007669"/>
    <property type="project" value="TreeGrafter"/>
</dbReference>
<organism evidence="4 5">
    <name type="scientific">Alternaria atra</name>
    <dbReference type="NCBI Taxonomy" id="119953"/>
    <lineage>
        <taxon>Eukaryota</taxon>
        <taxon>Fungi</taxon>
        <taxon>Dikarya</taxon>
        <taxon>Ascomycota</taxon>
        <taxon>Pezizomycotina</taxon>
        <taxon>Dothideomycetes</taxon>
        <taxon>Pleosporomycetidae</taxon>
        <taxon>Pleosporales</taxon>
        <taxon>Pleosporineae</taxon>
        <taxon>Pleosporaceae</taxon>
        <taxon>Alternaria</taxon>
        <taxon>Alternaria sect. Ulocladioides</taxon>
    </lineage>
</organism>
<dbReference type="GeneID" id="67017895"/>
<dbReference type="EMBL" id="CAJRGZ010000019">
    <property type="protein sequence ID" value="CAG5161539.1"/>
    <property type="molecule type" value="Genomic_DNA"/>
</dbReference>
<dbReference type="InterPro" id="IPR050223">
    <property type="entry name" value="D-isomer_2-hydroxyacid_DH"/>
</dbReference>
<feature type="compositionally biased region" description="Low complexity" evidence="2">
    <location>
        <begin position="22"/>
        <end position="33"/>
    </location>
</feature>
<dbReference type="AlphaFoldDB" id="A0A8J2I3R9"/>
<dbReference type="PANTHER" id="PTHR10996">
    <property type="entry name" value="2-HYDROXYACID DEHYDROGENASE-RELATED"/>
    <property type="match status" value="1"/>
</dbReference>
<dbReference type="SUPFAM" id="SSF52283">
    <property type="entry name" value="Formate/glycerate dehydrogenase catalytic domain-like"/>
    <property type="match status" value="1"/>
</dbReference>
<name>A0A8J2I3R9_9PLEO</name>
<evidence type="ECO:0000256" key="1">
    <source>
        <dbReference type="ARBA" id="ARBA00023002"/>
    </source>
</evidence>
<dbReference type="InterPro" id="IPR036291">
    <property type="entry name" value="NAD(P)-bd_dom_sf"/>
</dbReference>
<evidence type="ECO:0000313" key="4">
    <source>
        <dbReference type="EMBL" id="CAG5161539.1"/>
    </source>
</evidence>
<dbReference type="RefSeq" id="XP_043169605.1">
    <property type="nucleotide sequence ID" value="XM_043313670.1"/>
</dbReference>
<keyword evidence="1" id="KW-0560">Oxidoreductase</keyword>
<dbReference type="Pfam" id="PF00389">
    <property type="entry name" value="2-Hacid_dh"/>
    <property type="match status" value="1"/>
</dbReference>
<dbReference type="Proteomes" id="UP000676310">
    <property type="component" value="Unassembled WGS sequence"/>
</dbReference>
<accession>A0A8J2I3R9</accession>
<dbReference type="SUPFAM" id="SSF51735">
    <property type="entry name" value="NAD(P)-binding Rossmann-fold domains"/>
    <property type="match status" value="1"/>
</dbReference>
<gene>
    <name evidence="4" type="ORF">ALTATR162_LOCUS6049</name>
</gene>
<feature type="region of interest" description="Disordered" evidence="2">
    <location>
        <begin position="1"/>
        <end position="33"/>
    </location>
</feature>
<dbReference type="OrthoDB" id="9991913at2759"/>
<reference evidence="4" key="1">
    <citation type="submission" date="2021-05" db="EMBL/GenBank/DDBJ databases">
        <authorList>
            <person name="Stam R."/>
        </authorList>
    </citation>
    <scope>NUCLEOTIDE SEQUENCE</scope>
    <source>
        <strain evidence="4">CS162</strain>
    </source>
</reference>
<feature type="compositionally biased region" description="Polar residues" evidence="2">
    <location>
        <begin position="1"/>
        <end position="10"/>
    </location>
</feature>
<dbReference type="InterPro" id="IPR006139">
    <property type="entry name" value="D-isomer_2_OHA_DH_cat_dom"/>
</dbReference>
<protein>
    <recommendedName>
        <fullName evidence="3">D-isomer specific 2-hydroxyacid dehydrogenase catalytic domain-containing protein</fullName>
    </recommendedName>
</protein>
<dbReference type="PANTHER" id="PTHR10996:SF281">
    <property type="entry name" value="D-ISOMER SPECIFIC 2-HYDROXYACID DEHYDROGENASE NAD-BINDING DOMAIN-CONTAINING PROTEIN-RELATED"/>
    <property type="match status" value="1"/>
</dbReference>
<comment type="caution">
    <text evidence="4">The sequence shown here is derived from an EMBL/GenBank/DDBJ whole genome shotgun (WGS) entry which is preliminary data.</text>
</comment>
<dbReference type="GO" id="GO:0051287">
    <property type="term" value="F:NAD binding"/>
    <property type="evidence" value="ECO:0007669"/>
    <property type="project" value="InterPro"/>
</dbReference>
<dbReference type="Gene3D" id="3.40.50.720">
    <property type="entry name" value="NAD(P)-binding Rossmann-like Domain"/>
    <property type="match status" value="2"/>
</dbReference>
<dbReference type="GO" id="GO:0005829">
    <property type="term" value="C:cytosol"/>
    <property type="evidence" value="ECO:0007669"/>
    <property type="project" value="TreeGrafter"/>
</dbReference>
<proteinExistence type="predicted"/>
<evidence type="ECO:0000259" key="3">
    <source>
        <dbReference type="Pfam" id="PF00389"/>
    </source>
</evidence>
<feature type="domain" description="D-isomer specific 2-hydroxyacid dehydrogenase catalytic" evidence="3">
    <location>
        <begin position="100"/>
        <end position="271"/>
    </location>
</feature>